<keyword evidence="3" id="KW-0067">ATP-binding</keyword>
<evidence type="ECO:0000313" key="6">
    <source>
        <dbReference type="EMBL" id="TSC91706.1"/>
    </source>
</evidence>
<keyword evidence="2" id="KW-0547">Nucleotide-binding</keyword>
<dbReference type="InterPro" id="IPR051046">
    <property type="entry name" value="MurCDEF_CellWall_CoF430Synth"/>
</dbReference>
<organism evidence="6 7">
    <name type="scientific">Candidatus Berkelbacteria bacterium Licking1014_96</name>
    <dbReference type="NCBI Taxonomy" id="2017149"/>
    <lineage>
        <taxon>Bacteria</taxon>
        <taxon>Candidatus Berkelbacteria</taxon>
    </lineage>
</organism>
<protein>
    <submittedName>
        <fullName evidence="6">UDP-N-acetylmuramoyl-tripeptide--D-alanyl-D-alanine ligase</fullName>
    </submittedName>
</protein>
<dbReference type="AlphaFoldDB" id="A0A554LFN4"/>
<dbReference type="EMBL" id="VMGH01000028">
    <property type="protein sequence ID" value="TSC91706.1"/>
    <property type="molecule type" value="Genomic_DNA"/>
</dbReference>
<evidence type="ECO:0000256" key="1">
    <source>
        <dbReference type="ARBA" id="ARBA00022598"/>
    </source>
</evidence>
<sequence length="412" mass="45615">MRQIALKIIQFKLKIIAKLFLARYQPKIIGITGSVGKSSTKEAIYTVLRAEFDVRRSRGSYNNEIGAPLTILGDESPGSNIWGWIILFFRALINLIYDKDYPSILILEMGVDKPADLDYLLGFIKPKIAVITAIAPAHLEAMKSEDEIFSEKSKLALALPKAGTAILNFDDERLRRLGLSLSSKVLFYGLNDQAQLSASEIKDEERSVIFNLNYAGSVVPARINSLGRGQIYAVLAACAVAVTLKMDLITASKELLRVKPLKGRLKIFPGKKETTLIDDSYNSNPVSAQAAIETAKIFKENGNYQRLVLVLGEMLELGSISRRAHLNLGREAAKVADLVITVGDEAKNISSNFWFRDSEALSKKILALIKPGDLILIKGSQGVRMEKVSRVLLKNKPDIKHLPRMSGYWEGK</sequence>
<accession>A0A554LFN4</accession>
<evidence type="ECO:0000256" key="2">
    <source>
        <dbReference type="ARBA" id="ARBA00022741"/>
    </source>
</evidence>
<evidence type="ECO:0000313" key="7">
    <source>
        <dbReference type="Proteomes" id="UP000318296"/>
    </source>
</evidence>
<evidence type="ECO:0000256" key="3">
    <source>
        <dbReference type="ARBA" id="ARBA00022840"/>
    </source>
</evidence>
<evidence type="ECO:0000259" key="4">
    <source>
        <dbReference type="Pfam" id="PF02875"/>
    </source>
</evidence>
<dbReference type="GO" id="GO:0005524">
    <property type="term" value="F:ATP binding"/>
    <property type="evidence" value="ECO:0007669"/>
    <property type="project" value="UniProtKB-KW"/>
</dbReference>
<dbReference type="Pfam" id="PF08245">
    <property type="entry name" value="Mur_ligase_M"/>
    <property type="match status" value="1"/>
</dbReference>
<dbReference type="InterPro" id="IPR036615">
    <property type="entry name" value="Mur_ligase_C_dom_sf"/>
</dbReference>
<comment type="caution">
    <text evidence="6">The sequence shown here is derived from an EMBL/GenBank/DDBJ whole genome shotgun (WGS) entry which is preliminary data.</text>
</comment>
<dbReference type="SUPFAM" id="SSF53244">
    <property type="entry name" value="MurD-like peptide ligases, peptide-binding domain"/>
    <property type="match status" value="1"/>
</dbReference>
<dbReference type="InterPro" id="IPR036565">
    <property type="entry name" value="Mur-like_cat_sf"/>
</dbReference>
<dbReference type="PANTHER" id="PTHR43024">
    <property type="entry name" value="UDP-N-ACETYLMURAMOYL-TRIPEPTIDE--D-ALANYL-D-ALANINE LIGASE"/>
    <property type="match status" value="1"/>
</dbReference>
<dbReference type="InterPro" id="IPR004101">
    <property type="entry name" value="Mur_ligase_C"/>
</dbReference>
<feature type="domain" description="Mur ligase C-terminal" evidence="4">
    <location>
        <begin position="263"/>
        <end position="380"/>
    </location>
</feature>
<dbReference type="Gene3D" id="3.90.190.20">
    <property type="entry name" value="Mur ligase, C-terminal domain"/>
    <property type="match status" value="1"/>
</dbReference>
<dbReference type="Proteomes" id="UP000318296">
    <property type="component" value="Unassembled WGS sequence"/>
</dbReference>
<dbReference type="PANTHER" id="PTHR43024:SF1">
    <property type="entry name" value="UDP-N-ACETYLMURAMOYL-TRIPEPTIDE--D-ALANYL-D-ALANINE LIGASE"/>
    <property type="match status" value="1"/>
</dbReference>
<dbReference type="SUPFAM" id="SSF53623">
    <property type="entry name" value="MurD-like peptide ligases, catalytic domain"/>
    <property type="match status" value="1"/>
</dbReference>
<proteinExistence type="predicted"/>
<name>A0A554LFN4_9BACT</name>
<feature type="domain" description="Mur ligase central" evidence="5">
    <location>
        <begin position="102"/>
        <end position="241"/>
    </location>
</feature>
<dbReference type="InterPro" id="IPR013221">
    <property type="entry name" value="Mur_ligase_cen"/>
</dbReference>
<gene>
    <name evidence="6" type="ORF">CEN92_208</name>
</gene>
<dbReference type="GO" id="GO:0016881">
    <property type="term" value="F:acid-amino acid ligase activity"/>
    <property type="evidence" value="ECO:0007669"/>
    <property type="project" value="InterPro"/>
</dbReference>
<dbReference type="Pfam" id="PF02875">
    <property type="entry name" value="Mur_ligase_C"/>
    <property type="match status" value="1"/>
</dbReference>
<keyword evidence="1 6" id="KW-0436">Ligase</keyword>
<dbReference type="Gene3D" id="3.40.1190.10">
    <property type="entry name" value="Mur-like, catalytic domain"/>
    <property type="match status" value="1"/>
</dbReference>
<reference evidence="6 7" key="1">
    <citation type="submission" date="2017-07" db="EMBL/GenBank/DDBJ databases">
        <title>Mechanisms for carbon and nitrogen cycling indicate functional differentiation within the Candidate Phyla Radiation.</title>
        <authorList>
            <person name="Danczak R.E."/>
            <person name="Johnston M.D."/>
            <person name="Kenah C."/>
            <person name="Slattery M."/>
            <person name="Wrighton K.C."/>
            <person name="Wilkins M.J."/>
        </authorList>
    </citation>
    <scope>NUCLEOTIDE SEQUENCE [LARGE SCALE GENOMIC DNA]</scope>
    <source>
        <strain evidence="6">Licking1014_96</strain>
    </source>
</reference>
<evidence type="ECO:0000259" key="5">
    <source>
        <dbReference type="Pfam" id="PF08245"/>
    </source>
</evidence>